<evidence type="ECO:0000313" key="2">
    <source>
        <dbReference type="Proteomes" id="UP000251960"/>
    </source>
</evidence>
<comment type="caution">
    <text evidence="1">The sequence shown here is derived from an EMBL/GenBank/DDBJ whole genome shotgun (WGS) entry which is preliminary data.</text>
</comment>
<dbReference type="EMBL" id="NCVQ01000007">
    <property type="protein sequence ID" value="PWZ19357.1"/>
    <property type="molecule type" value="Genomic_DNA"/>
</dbReference>
<evidence type="ECO:0000313" key="1">
    <source>
        <dbReference type="EMBL" id="PWZ19354.1"/>
    </source>
</evidence>
<dbReference type="EMBL" id="NCVQ01000007">
    <property type="protein sequence ID" value="PWZ19353.1"/>
    <property type="molecule type" value="Genomic_DNA"/>
</dbReference>
<accession>A0A3L6EJF2</accession>
<sequence>MPVVCLNSFWMKRRLRYIRKRHRMTGLRRRSKRSQKRREWTQNWKRTKRWMGMLVTQDPMVIQLPLL</sequence>
<proteinExistence type="predicted"/>
<reference evidence="1 2" key="1">
    <citation type="journal article" date="2018" name="Nat. Genet.">
        <title>Extensive intraspecific gene order and gene structural variations between Mo17 and other maize genomes.</title>
        <authorList>
            <person name="Sun S."/>
            <person name="Zhou Y."/>
            <person name="Chen J."/>
            <person name="Shi J."/>
            <person name="Zhao H."/>
            <person name="Zhao H."/>
            <person name="Song W."/>
            <person name="Zhang M."/>
            <person name="Cui Y."/>
            <person name="Dong X."/>
            <person name="Liu H."/>
            <person name="Ma X."/>
            <person name="Jiao Y."/>
            <person name="Wang B."/>
            <person name="Wei X."/>
            <person name="Stein J.C."/>
            <person name="Glaubitz J.C."/>
            <person name="Lu F."/>
            <person name="Yu G."/>
            <person name="Liang C."/>
            <person name="Fengler K."/>
            <person name="Li B."/>
            <person name="Rafalski A."/>
            <person name="Schnable P.S."/>
            <person name="Ware D.H."/>
            <person name="Buckler E.S."/>
            <person name="Lai J."/>
        </authorList>
    </citation>
    <scope>NUCLEOTIDE SEQUENCE [LARGE SCALE GENOMIC DNA]</scope>
    <source>
        <strain evidence="2">cv. Missouri 17</strain>
        <tissue evidence="1">Seedling</tissue>
    </source>
</reference>
<accession>A0A3L6EE75</accession>
<protein>
    <submittedName>
        <fullName evidence="1">Uncharacterized protein</fullName>
    </submittedName>
</protein>
<dbReference type="EMBL" id="NCVQ01000007">
    <property type="protein sequence ID" value="PWZ19355.1"/>
    <property type="molecule type" value="Genomic_DNA"/>
</dbReference>
<dbReference type="Proteomes" id="UP000251960">
    <property type="component" value="Chromosome 6"/>
</dbReference>
<dbReference type="EMBL" id="NCVQ01000007">
    <property type="protein sequence ID" value="PWZ19354.1"/>
    <property type="molecule type" value="Genomic_DNA"/>
</dbReference>
<dbReference type="AlphaFoldDB" id="A0A3L6EJF2"/>
<name>A0A3L6EJF2_MAIZE</name>
<organism evidence="1">
    <name type="scientific">Zea mays</name>
    <name type="common">Maize</name>
    <dbReference type="NCBI Taxonomy" id="4577"/>
    <lineage>
        <taxon>Eukaryota</taxon>
        <taxon>Viridiplantae</taxon>
        <taxon>Streptophyta</taxon>
        <taxon>Embryophyta</taxon>
        <taxon>Tracheophyta</taxon>
        <taxon>Spermatophyta</taxon>
        <taxon>Magnoliopsida</taxon>
        <taxon>Liliopsida</taxon>
        <taxon>Poales</taxon>
        <taxon>Poaceae</taxon>
        <taxon>PACMAD clade</taxon>
        <taxon>Panicoideae</taxon>
        <taxon>Andropogonodae</taxon>
        <taxon>Andropogoneae</taxon>
        <taxon>Tripsacinae</taxon>
        <taxon>Zea</taxon>
    </lineage>
</organism>
<gene>
    <name evidence="1" type="ORF">Zm00014a_012580</name>
</gene>